<dbReference type="GO" id="GO:0005886">
    <property type="term" value="C:plasma membrane"/>
    <property type="evidence" value="ECO:0007669"/>
    <property type="project" value="UniProtKB-SubCell"/>
</dbReference>
<feature type="transmembrane region" description="Helical" evidence="7">
    <location>
        <begin position="120"/>
        <end position="143"/>
    </location>
</feature>
<dbReference type="SUPFAM" id="SSF161098">
    <property type="entry name" value="MetI-like"/>
    <property type="match status" value="1"/>
</dbReference>
<evidence type="ECO:0000256" key="2">
    <source>
        <dbReference type="ARBA" id="ARBA00022448"/>
    </source>
</evidence>
<gene>
    <name evidence="9" type="ORF">GXW79_16720</name>
</gene>
<evidence type="ECO:0000313" key="10">
    <source>
        <dbReference type="Proteomes" id="UP001196068"/>
    </source>
</evidence>
<keyword evidence="5 7" id="KW-1133">Transmembrane helix</keyword>
<dbReference type="GO" id="GO:0055085">
    <property type="term" value="P:transmembrane transport"/>
    <property type="evidence" value="ECO:0007669"/>
    <property type="project" value="InterPro"/>
</dbReference>
<accession>A0AAF1KMQ9</accession>
<dbReference type="InterPro" id="IPR035906">
    <property type="entry name" value="MetI-like_sf"/>
</dbReference>
<dbReference type="CDD" id="cd06261">
    <property type="entry name" value="TM_PBP2"/>
    <property type="match status" value="1"/>
</dbReference>
<evidence type="ECO:0000259" key="8">
    <source>
        <dbReference type="PROSITE" id="PS50928"/>
    </source>
</evidence>
<keyword evidence="4 7" id="KW-0812">Transmembrane</keyword>
<dbReference type="PANTHER" id="PTHR30151">
    <property type="entry name" value="ALKANE SULFONATE ABC TRANSPORTER-RELATED, MEMBRANE SUBUNIT"/>
    <property type="match status" value="1"/>
</dbReference>
<evidence type="ECO:0000256" key="1">
    <source>
        <dbReference type="ARBA" id="ARBA00004651"/>
    </source>
</evidence>
<evidence type="ECO:0000256" key="6">
    <source>
        <dbReference type="ARBA" id="ARBA00023136"/>
    </source>
</evidence>
<protein>
    <submittedName>
        <fullName evidence="9">ABC transporter permease</fullName>
    </submittedName>
</protein>
<dbReference type="Gene3D" id="1.10.3720.10">
    <property type="entry name" value="MetI-like"/>
    <property type="match status" value="1"/>
</dbReference>
<keyword evidence="2 7" id="KW-0813">Transport</keyword>
<feature type="transmembrane region" description="Helical" evidence="7">
    <location>
        <begin position="88"/>
        <end position="114"/>
    </location>
</feature>
<dbReference type="RefSeq" id="WP_211875592.1">
    <property type="nucleotide sequence ID" value="NZ_JAAEDH010000021.1"/>
</dbReference>
<evidence type="ECO:0000256" key="5">
    <source>
        <dbReference type="ARBA" id="ARBA00022989"/>
    </source>
</evidence>
<evidence type="ECO:0000256" key="3">
    <source>
        <dbReference type="ARBA" id="ARBA00022475"/>
    </source>
</evidence>
<name>A0AAF1KMQ9_9PROT</name>
<reference evidence="9" key="1">
    <citation type="submission" date="2020-01" db="EMBL/GenBank/DDBJ databases">
        <authorList>
            <person name="Rat A."/>
        </authorList>
    </citation>
    <scope>NUCLEOTIDE SEQUENCE</scope>
    <source>
        <strain evidence="9">LMG 28251</strain>
    </source>
</reference>
<dbReference type="AlphaFoldDB" id="A0AAF1KMQ9"/>
<comment type="similarity">
    <text evidence="7">Belongs to the binding-protein-dependent transport system permease family.</text>
</comment>
<keyword evidence="10" id="KW-1185">Reference proteome</keyword>
<dbReference type="PANTHER" id="PTHR30151:SF20">
    <property type="entry name" value="ABC TRANSPORTER PERMEASE PROTEIN HI_0355-RELATED"/>
    <property type="match status" value="1"/>
</dbReference>
<sequence>MIRRALPSVIALAAFFALWEGACLAFGIREFLLPRPSVILASVIGAWPLMLSHTLATLTTVLLGFAASIIVSLPLAMAIASSTTIAAAIYPLLVVTQSIPKVALAPILIIALGANEAPRIIVTFLVAFFPLVVAAVAGLLAAPPELIELGRACRAGRMQELLRIRLPFAVPFVFGGLKVAAALSVVGAVVAEFVGADAGLGYLIQTSMAFFRTPLAFGAVVILALLGILLFQAVSLAERLLFPWSSGAERPALAA</sequence>
<feature type="transmembrane region" description="Helical" evidence="7">
    <location>
        <begin position="164"/>
        <end position="190"/>
    </location>
</feature>
<evidence type="ECO:0000313" key="9">
    <source>
        <dbReference type="EMBL" id="MBR0656726.1"/>
    </source>
</evidence>
<comment type="caution">
    <text evidence="9">The sequence shown here is derived from an EMBL/GenBank/DDBJ whole genome shotgun (WGS) entry which is preliminary data.</text>
</comment>
<evidence type="ECO:0000256" key="7">
    <source>
        <dbReference type="RuleBase" id="RU363032"/>
    </source>
</evidence>
<dbReference type="Pfam" id="PF00528">
    <property type="entry name" value="BPD_transp_1"/>
    <property type="match status" value="1"/>
</dbReference>
<keyword evidence="6 7" id="KW-0472">Membrane</keyword>
<feature type="domain" description="ABC transmembrane type-1" evidence="8">
    <location>
        <begin position="54"/>
        <end position="238"/>
    </location>
</feature>
<evidence type="ECO:0000256" key="4">
    <source>
        <dbReference type="ARBA" id="ARBA00022692"/>
    </source>
</evidence>
<organism evidence="9 10">
    <name type="scientific">Plastoroseomonas arctica</name>
    <dbReference type="NCBI Taxonomy" id="1509237"/>
    <lineage>
        <taxon>Bacteria</taxon>
        <taxon>Pseudomonadati</taxon>
        <taxon>Pseudomonadota</taxon>
        <taxon>Alphaproteobacteria</taxon>
        <taxon>Acetobacterales</taxon>
        <taxon>Acetobacteraceae</taxon>
        <taxon>Plastoroseomonas</taxon>
    </lineage>
</organism>
<dbReference type="InterPro" id="IPR000515">
    <property type="entry name" value="MetI-like"/>
</dbReference>
<dbReference type="PROSITE" id="PS50928">
    <property type="entry name" value="ABC_TM1"/>
    <property type="match status" value="1"/>
</dbReference>
<dbReference type="Proteomes" id="UP001196068">
    <property type="component" value="Unassembled WGS sequence"/>
</dbReference>
<dbReference type="EMBL" id="JAAEDH010000021">
    <property type="protein sequence ID" value="MBR0656726.1"/>
    <property type="molecule type" value="Genomic_DNA"/>
</dbReference>
<keyword evidence="3" id="KW-1003">Cell membrane</keyword>
<reference evidence="9" key="2">
    <citation type="journal article" date="2021" name="Syst. Appl. Microbiol.">
        <title>Roseomonas hellenica sp. nov., isolated from roots of wild-growing Alkanna tinctoria.</title>
        <authorList>
            <person name="Rat A."/>
            <person name="Naranjo H.D."/>
            <person name="Lebbe L."/>
            <person name="Cnockaert M."/>
            <person name="Krigas N."/>
            <person name="Grigoriadou K."/>
            <person name="Maloupa E."/>
            <person name="Willems A."/>
        </authorList>
    </citation>
    <scope>NUCLEOTIDE SEQUENCE</scope>
    <source>
        <strain evidence="9">LMG 28251</strain>
    </source>
</reference>
<proteinExistence type="inferred from homology"/>
<comment type="subcellular location">
    <subcellularLocation>
        <location evidence="1 7">Cell membrane</location>
        <topology evidence="1 7">Multi-pass membrane protein</topology>
    </subcellularLocation>
</comment>
<feature type="transmembrane region" description="Helical" evidence="7">
    <location>
        <begin position="51"/>
        <end position="76"/>
    </location>
</feature>
<feature type="transmembrane region" description="Helical" evidence="7">
    <location>
        <begin position="210"/>
        <end position="231"/>
    </location>
</feature>